<dbReference type="InterPro" id="IPR005467">
    <property type="entry name" value="His_kinase_dom"/>
</dbReference>
<dbReference type="Gene3D" id="6.10.340.10">
    <property type="match status" value="1"/>
</dbReference>
<evidence type="ECO:0000256" key="2">
    <source>
        <dbReference type="ARBA" id="ARBA00004236"/>
    </source>
</evidence>
<evidence type="ECO:0000313" key="15">
    <source>
        <dbReference type="EMBL" id="QDP97365.1"/>
    </source>
</evidence>
<protein>
    <recommendedName>
        <fullName evidence="3">histidine kinase</fullName>
        <ecNumber evidence="3">2.7.13.3</ecNumber>
    </recommendedName>
</protein>
<dbReference type="PANTHER" id="PTHR45436:SF5">
    <property type="entry name" value="SENSOR HISTIDINE KINASE TRCS"/>
    <property type="match status" value="1"/>
</dbReference>
<dbReference type="RefSeq" id="WP_143987324.1">
    <property type="nucleotide sequence ID" value="NZ_CP041692.1"/>
</dbReference>
<dbReference type="Gene3D" id="1.10.287.130">
    <property type="match status" value="1"/>
</dbReference>
<dbReference type="KEGG" id="mik:FOE78_16840"/>
<evidence type="ECO:0000256" key="5">
    <source>
        <dbReference type="ARBA" id="ARBA00022679"/>
    </source>
</evidence>
<comment type="subcellular location">
    <subcellularLocation>
        <location evidence="2">Cell membrane</location>
    </subcellularLocation>
</comment>
<evidence type="ECO:0000256" key="8">
    <source>
        <dbReference type="ARBA" id="ARBA00022989"/>
    </source>
</evidence>
<keyword evidence="16" id="KW-1185">Reference proteome</keyword>
<keyword evidence="10 12" id="KW-0472">Membrane</keyword>
<dbReference type="EMBL" id="CP041692">
    <property type="protein sequence ID" value="QDP97365.1"/>
    <property type="molecule type" value="Genomic_DNA"/>
</dbReference>
<evidence type="ECO:0000256" key="1">
    <source>
        <dbReference type="ARBA" id="ARBA00000085"/>
    </source>
</evidence>
<proteinExistence type="predicted"/>
<dbReference type="Pfam" id="PF00672">
    <property type="entry name" value="HAMP"/>
    <property type="match status" value="1"/>
</dbReference>
<feature type="domain" description="Histidine kinase" evidence="13">
    <location>
        <begin position="245"/>
        <end position="463"/>
    </location>
</feature>
<feature type="transmembrane region" description="Helical" evidence="12">
    <location>
        <begin position="159"/>
        <end position="180"/>
    </location>
</feature>
<keyword evidence="9" id="KW-0902">Two-component regulatory system</keyword>
<organism evidence="15 16">
    <name type="scientific">Microlunatus elymi</name>
    <dbReference type="NCBI Taxonomy" id="2596828"/>
    <lineage>
        <taxon>Bacteria</taxon>
        <taxon>Bacillati</taxon>
        <taxon>Actinomycetota</taxon>
        <taxon>Actinomycetes</taxon>
        <taxon>Propionibacteriales</taxon>
        <taxon>Propionibacteriaceae</taxon>
        <taxon>Microlunatus</taxon>
    </lineage>
</organism>
<evidence type="ECO:0000259" key="13">
    <source>
        <dbReference type="PROSITE" id="PS50109"/>
    </source>
</evidence>
<keyword evidence="7 15" id="KW-0418">Kinase</keyword>
<dbReference type="InterPro" id="IPR004358">
    <property type="entry name" value="Sig_transdc_His_kin-like_C"/>
</dbReference>
<feature type="transmembrane region" description="Helical" evidence="12">
    <location>
        <begin position="15"/>
        <end position="38"/>
    </location>
</feature>
<dbReference type="InterPro" id="IPR050428">
    <property type="entry name" value="TCS_sensor_his_kinase"/>
</dbReference>
<dbReference type="InterPro" id="IPR003661">
    <property type="entry name" value="HisK_dim/P_dom"/>
</dbReference>
<dbReference type="Proteomes" id="UP000319263">
    <property type="component" value="Chromosome"/>
</dbReference>
<evidence type="ECO:0000256" key="6">
    <source>
        <dbReference type="ARBA" id="ARBA00022692"/>
    </source>
</evidence>
<reference evidence="15 16" key="1">
    <citation type="submission" date="2019-07" db="EMBL/GenBank/DDBJ databases">
        <title>Microlunatus dokdonensis sp. nov. isolated from the rhizospheric soil of the wild plant Elymus tsukushiensis.</title>
        <authorList>
            <person name="Ghim S.-Y."/>
            <person name="Hwang Y.-J."/>
            <person name="Son J.-S."/>
            <person name="Shin J.-H."/>
        </authorList>
    </citation>
    <scope>NUCLEOTIDE SEQUENCE [LARGE SCALE GENOMIC DNA]</scope>
    <source>
        <strain evidence="15 16">KUDC0627</strain>
    </source>
</reference>
<dbReference type="InterPro" id="IPR003660">
    <property type="entry name" value="HAMP_dom"/>
</dbReference>
<dbReference type="Pfam" id="PF02518">
    <property type="entry name" value="HATPase_c"/>
    <property type="match status" value="1"/>
</dbReference>
<sequence length="498" mass="53952">MERLRRIRLGLRDRVALGFGLMALGLSALLAVMSWVLVTTELVGQREASAWVEASDHARMLADRLQAGDESVPAALDSLPMTQGAMSMLSYRGQWYATGLSRGPSALPVELRDMVASGQAARQRIKIDDRLVLIVGVPLGPAQTSYFELFTLDDLSHTFRVLSGTLIAAAAITSLLGLWVGRLGSRRAFKPLRAVTRAAERFVGGDLGVRLDEHDPELSGLARSFNHAADALQRRVVADARFAGDVSHELRTPLTTMLNSMALLRNRADELPPALREPVDLLDTDLNRFRRLVIDLIEISRDDSGDARPTEPVRIGDLVREAADDAAGRRVTVVEPGAAETLVRADKRRLERVIANLVENAENYGRGCLQVRVRPGADLPGADHSGSDRMVSIQVDDAGPGVPAAQRERIFARFARETTRPGPGVGLGLAIVQRHVQWHRGTVAVTDRPGGGARFVVTLPTEPLAVGKQPIGKRAAGSPADDVAEPVETVRTSVEVRR</sequence>
<dbReference type="PROSITE" id="PS50109">
    <property type="entry name" value="HIS_KIN"/>
    <property type="match status" value="1"/>
</dbReference>
<keyword evidence="4" id="KW-0597">Phosphoprotein</keyword>
<feature type="domain" description="HAMP" evidence="14">
    <location>
        <begin position="186"/>
        <end position="237"/>
    </location>
</feature>
<dbReference type="SUPFAM" id="SSF158472">
    <property type="entry name" value="HAMP domain-like"/>
    <property type="match status" value="1"/>
</dbReference>
<feature type="region of interest" description="Disordered" evidence="11">
    <location>
        <begin position="468"/>
        <end position="498"/>
    </location>
</feature>
<dbReference type="OrthoDB" id="5242752at2"/>
<evidence type="ECO:0000256" key="4">
    <source>
        <dbReference type="ARBA" id="ARBA00022553"/>
    </source>
</evidence>
<keyword evidence="6 12" id="KW-0812">Transmembrane</keyword>
<dbReference type="CDD" id="cd06225">
    <property type="entry name" value="HAMP"/>
    <property type="match status" value="1"/>
</dbReference>
<dbReference type="Gene3D" id="3.30.565.10">
    <property type="entry name" value="Histidine kinase-like ATPase, C-terminal domain"/>
    <property type="match status" value="1"/>
</dbReference>
<feature type="compositionally biased region" description="Low complexity" evidence="11">
    <location>
        <begin position="487"/>
        <end position="498"/>
    </location>
</feature>
<evidence type="ECO:0000313" key="16">
    <source>
        <dbReference type="Proteomes" id="UP000319263"/>
    </source>
</evidence>
<dbReference type="InterPro" id="IPR036097">
    <property type="entry name" value="HisK_dim/P_sf"/>
</dbReference>
<dbReference type="EC" id="2.7.13.3" evidence="3"/>
<dbReference type="SMART" id="SM00304">
    <property type="entry name" value="HAMP"/>
    <property type="match status" value="1"/>
</dbReference>
<dbReference type="InterPro" id="IPR003594">
    <property type="entry name" value="HATPase_dom"/>
</dbReference>
<dbReference type="InterPro" id="IPR036890">
    <property type="entry name" value="HATPase_C_sf"/>
</dbReference>
<dbReference type="AlphaFoldDB" id="A0A516Q1Q3"/>
<keyword evidence="5" id="KW-0808">Transferase</keyword>
<evidence type="ECO:0000256" key="12">
    <source>
        <dbReference type="SAM" id="Phobius"/>
    </source>
</evidence>
<evidence type="ECO:0000256" key="7">
    <source>
        <dbReference type="ARBA" id="ARBA00022777"/>
    </source>
</evidence>
<evidence type="ECO:0000256" key="11">
    <source>
        <dbReference type="SAM" id="MobiDB-lite"/>
    </source>
</evidence>
<dbReference type="CDD" id="cd00082">
    <property type="entry name" value="HisKA"/>
    <property type="match status" value="1"/>
</dbReference>
<dbReference type="GO" id="GO:0000155">
    <property type="term" value="F:phosphorelay sensor kinase activity"/>
    <property type="evidence" value="ECO:0007669"/>
    <property type="project" value="InterPro"/>
</dbReference>
<evidence type="ECO:0000256" key="10">
    <source>
        <dbReference type="ARBA" id="ARBA00023136"/>
    </source>
</evidence>
<comment type="catalytic activity">
    <reaction evidence="1">
        <text>ATP + protein L-histidine = ADP + protein N-phospho-L-histidine.</text>
        <dbReference type="EC" id="2.7.13.3"/>
    </reaction>
</comment>
<dbReference type="SUPFAM" id="SSF47384">
    <property type="entry name" value="Homodimeric domain of signal transducing histidine kinase"/>
    <property type="match status" value="1"/>
</dbReference>
<dbReference type="Pfam" id="PF00512">
    <property type="entry name" value="HisKA"/>
    <property type="match status" value="1"/>
</dbReference>
<dbReference type="PROSITE" id="PS50885">
    <property type="entry name" value="HAMP"/>
    <property type="match status" value="1"/>
</dbReference>
<dbReference type="SMART" id="SM00388">
    <property type="entry name" value="HisKA"/>
    <property type="match status" value="1"/>
</dbReference>
<accession>A0A516Q1Q3</accession>
<name>A0A516Q1Q3_9ACTN</name>
<evidence type="ECO:0000259" key="14">
    <source>
        <dbReference type="PROSITE" id="PS50885"/>
    </source>
</evidence>
<keyword evidence="8 12" id="KW-1133">Transmembrane helix</keyword>
<dbReference type="SUPFAM" id="SSF55874">
    <property type="entry name" value="ATPase domain of HSP90 chaperone/DNA topoisomerase II/histidine kinase"/>
    <property type="match status" value="1"/>
</dbReference>
<dbReference type="PRINTS" id="PR00344">
    <property type="entry name" value="BCTRLSENSOR"/>
</dbReference>
<gene>
    <name evidence="15" type="ORF">FOE78_16840</name>
</gene>
<dbReference type="GO" id="GO:0005886">
    <property type="term" value="C:plasma membrane"/>
    <property type="evidence" value="ECO:0007669"/>
    <property type="project" value="UniProtKB-SubCell"/>
</dbReference>
<dbReference type="SMART" id="SM00387">
    <property type="entry name" value="HATPase_c"/>
    <property type="match status" value="1"/>
</dbReference>
<evidence type="ECO:0000256" key="3">
    <source>
        <dbReference type="ARBA" id="ARBA00012438"/>
    </source>
</evidence>
<evidence type="ECO:0000256" key="9">
    <source>
        <dbReference type="ARBA" id="ARBA00023012"/>
    </source>
</evidence>
<dbReference type="PANTHER" id="PTHR45436">
    <property type="entry name" value="SENSOR HISTIDINE KINASE YKOH"/>
    <property type="match status" value="1"/>
</dbReference>